<evidence type="ECO:0000259" key="2">
    <source>
        <dbReference type="Pfam" id="PF10728"/>
    </source>
</evidence>
<dbReference type="EMBL" id="JAAWWL010000002">
    <property type="protein sequence ID" value="NKI32082.1"/>
    <property type="molecule type" value="Genomic_DNA"/>
</dbReference>
<gene>
    <name evidence="3" type="ORF">HCU67_09030</name>
</gene>
<dbReference type="Proteomes" id="UP000718451">
    <property type="component" value="Unassembled WGS sequence"/>
</dbReference>
<proteinExistence type="predicted"/>
<dbReference type="SUPFAM" id="SSF51735">
    <property type="entry name" value="NAD(P)-binding Rossmann-fold domains"/>
    <property type="match status" value="1"/>
</dbReference>
<dbReference type="PANTHER" id="PTHR40459:SF1">
    <property type="entry name" value="CONSERVED HYPOTHETICAL ALANINE AND LEUCINE RICH PROTEIN"/>
    <property type="match status" value="1"/>
</dbReference>
<dbReference type="InterPro" id="IPR028939">
    <property type="entry name" value="P5C_Rdtase_cat_N"/>
</dbReference>
<accession>A0ABX1GTN2</accession>
<comment type="caution">
    <text evidence="3">The sequence shown here is derived from an EMBL/GenBank/DDBJ whole genome shotgun (WGS) entry which is preliminary data.</text>
</comment>
<dbReference type="Gene3D" id="3.40.50.720">
    <property type="entry name" value="NAD(P)-binding Rossmann-like Domain"/>
    <property type="match status" value="1"/>
</dbReference>
<dbReference type="Gene3D" id="1.10.1040.20">
    <property type="entry name" value="ProC-like, C-terminal domain"/>
    <property type="match status" value="1"/>
</dbReference>
<protein>
    <submittedName>
        <fullName evidence="3">DUF2520 domain-containing protein</fullName>
    </submittedName>
</protein>
<dbReference type="RefSeq" id="WP_168552306.1">
    <property type="nucleotide sequence ID" value="NZ_JAAWWL010000002.1"/>
</dbReference>
<feature type="domain" description="DUF2520" evidence="2">
    <location>
        <begin position="117"/>
        <end position="241"/>
    </location>
</feature>
<dbReference type="InterPro" id="IPR036291">
    <property type="entry name" value="NAD(P)-bd_dom_sf"/>
</dbReference>
<keyword evidence="4" id="KW-1185">Reference proteome</keyword>
<name>A0ABX1GTN2_9FLAO</name>
<dbReference type="InterPro" id="IPR037108">
    <property type="entry name" value="TM1727-like_C_sf"/>
</dbReference>
<dbReference type="SUPFAM" id="SSF48179">
    <property type="entry name" value="6-phosphogluconate dehydrogenase C-terminal domain-like"/>
    <property type="match status" value="1"/>
</dbReference>
<evidence type="ECO:0000313" key="3">
    <source>
        <dbReference type="EMBL" id="NKI32082.1"/>
    </source>
</evidence>
<reference evidence="3 4" key="1">
    <citation type="submission" date="2020-04" db="EMBL/GenBank/DDBJ databases">
        <authorList>
            <person name="Yoon J."/>
        </authorList>
    </citation>
    <scope>NUCLEOTIDE SEQUENCE [LARGE SCALE GENOMIC DNA]</scope>
    <source>
        <strain evidence="3 4">DJ-13</strain>
    </source>
</reference>
<sequence>MPTVVLIGTGNVAHHLFRALKENIIQVFGRNEQALREFSESTSTTSSIDELVAADLYLLAVSDDAIKEVSRQFSHVKGLLAHTSGSVPISQLSSERKAVFYPLQTFTFGRDLNFSTIPICLEATNKEDYGILEELANSISKSVYRINTEQRKKLHLAAVFANNFSNHIFQIAMEICEQENVDFDLLKPLIIETINKIEHLNPIDAQTGPAKRNDIQTMQAHLEGLQDPMHKKIYQMLSKSIRKSHEEKL</sequence>
<dbReference type="Pfam" id="PF03807">
    <property type="entry name" value="F420_oxidored"/>
    <property type="match status" value="1"/>
</dbReference>
<dbReference type="InterPro" id="IPR018931">
    <property type="entry name" value="DUF2520"/>
</dbReference>
<evidence type="ECO:0000313" key="4">
    <source>
        <dbReference type="Proteomes" id="UP000718451"/>
    </source>
</evidence>
<dbReference type="Pfam" id="PF10728">
    <property type="entry name" value="DUF2520"/>
    <property type="match status" value="1"/>
</dbReference>
<dbReference type="PANTHER" id="PTHR40459">
    <property type="entry name" value="CONSERVED HYPOTHETICAL ALANINE AND LEUCINE RICH PROTEIN"/>
    <property type="match status" value="1"/>
</dbReference>
<evidence type="ECO:0000259" key="1">
    <source>
        <dbReference type="Pfam" id="PF03807"/>
    </source>
</evidence>
<feature type="domain" description="Pyrroline-5-carboxylate reductase catalytic N-terminal" evidence="1">
    <location>
        <begin position="4"/>
        <end position="73"/>
    </location>
</feature>
<organism evidence="3 4">
    <name type="scientific">Croceivirga thetidis</name>
    <dbReference type="NCBI Taxonomy" id="2721623"/>
    <lineage>
        <taxon>Bacteria</taxon>
        <taxon>Pseudomonadati</taxon>
        <taxon>Bacteroidota</taxon>
        <taxon>Flavobacteriia</taxon>
        <taxon>Flavobacteriales</taxon>
        <taxon>Flavobacteriaceae</taxon>
        <taxon>Croceivirga</taxon>
    </lineage>
</organism>
<dbReference type="InterPro" id="IPR008927">
    <property type="entry name" value="6-PGluconate_DH-like_C_sf"/>
</dbReference>